<dbReference type="GO" id="GO:0003779">
    <property type="term" value="F:actin binding"/>
    <property type="evidence" value="ECO:0007669"/>
    <property type="project" value="UniProtKB-KW"/>
</dbReference>
<evidence type="ECO:0000313" key="14">
    <source>
        <dbReference type="RefSeq" id="XP_025830143.1"/>
    </source>
</evidence>
<dbReference type="InterPro" id="IPR018979">
    <property type="entry name" value="FERM_N"/>
</dbReference>
<evidence type="ECO:0000256" key="1">
    <source>
        <dbReference type="ARBA" id="ARBA00004245"/>
    </source>
</evidence>
<name>A0A7F5R464_AGRPL</name>
<evidence type="ECO:0000259" key="11">
    <source>
        <dbReference type="PROSITE" id="PS50057"/>
    </source>
</evidence>
<feature type="compositionally biased region" description="Polar residues" evidence="10">
    <location>
        <begin position="2407"/>
        <end position="2443"/>
    </location>
</feature>
<dbReference type="InterPro" id="IPR029071">
    <property type="entry name" value="Ubiquitin-like_domsf"/>
</dbReference>
<dbReference type="GeneID" id="108742795"/>
<dbReference type="GO" id="GO:0030182">
    <property type="term" value="P:neuron differentiation"/>
    <property type="evidence" value="ECO:0007669"/>
    <property type="project" value="UniProtKB-ARBA"/>
</dbReference>
<sequence length="2612" mass="290874">MPEQKNMAVDSDTINTSPAKTKTLTINRTVLTHVTMLDGTVLDIYIERKVKGQDLLDKVCKAVNLVEKDYFGLTFADRQDPRCWLDLDKRIVKFIKAEPWKFNFQVKFYPPDPAQLQEDITRYQLCLQIRNDILSNRLPCSFVTYALLGSYLVQSELGDYDPDSMKSNYLKDFKFAPNQTPELEQKVMELHKTHKGQSPAEAELHYLENAKKLAMYGVDLHPAKDSEGVDINLGVCASGLLVYRDRLRINRFAWPKILKISYKRHNFYIKIRPGEFEQFESTIGFKLANHRAAKKLWKTCVEHHTFFRLVTPESNQKSSLFPRLGSKFRYSGRTHYETKKMPIERPAPHFERSLSGRRLTSRSMDPLGSNQLEDEYNEINKRHTMPHPIEHMYTPEKDEYALKSRPPKANKEKEEKDKNKKPVGGVSVLPVSGTLSKKGKENYKNEEVSLPNRFPNEFEKENENEKNKNEQLKSPGFLSIRSKDKPDKKVETNESKLKGGPPIGSPQLPGYTRDNYQGLNNNGILENCQNEPRPYPQMKSGTDKDIASSFLENERYIKEPVVIPQSHIITPTITAPANNKTRTVKLFVVTADKDPKTGKLDVENGFVDITCANQNAETGLIDSKYGMIDPYSGSVIIIDLSNNQKEVLQGHVNPFKQIIINSGAVLNPETEKPDANKGQIISIIEDNKTALPGLLPILTNKRLIKIKVVTSKKDPKAKKGDEISEYTEICDAVSDPISRRIDTKYGTIDVESSKFIRKEPKTNKTLFEPVTIDADTAEVIIKSGVCDPKIGKVDPNLNQIITLLDSRDPIVQITSVTSPRNSSGQRDEFKEISNALVYSQNGNILTKYGLIDIINKELVYQDPKTIKTISVPIRFDGARNLVSIDSGARHPHTGINDNNLSQAILIGPEIESEIKILSVSGKVDSKKKLDPKNATTDASAGVFDPQNCKIYTKYGIYDPLSETLTFIEPKSLKSENRHGQHIPNTDEILFKELINPKSGRIDSNFGRILKTDLKQPIADSSIRTLQQQLLPHYQFQNKATKSVLKKVKVLIVTYIKDPKYGHENETAVKCDGILHPNGNIETKYGIFNFDKQSATVIDPVSGQRETVNASRIPQTDQIHIPVGRLLNPKIGNKSNDMGGIVTVVDEKENRQEKSVLLGPMAPHVVPKKRIIKLSVITVKKDPKTDKLDRSKSTLETLIAIFDPLNDIIETKYGQIDVKKKEFLTVTSGSNKFVKYPIEFDEKTGEIIRKTYTDSKTGKVDKNLAQIIKVIGSKDPILTVTTSTTNKNPQTDTFDGQRVHTEVSYGKVELGRGVLITKHGTIDFANKTISTKDPTTNTYLKNPIEIDKDYNGNVTVFDRSNPNLLRIIKIDEQELDSEVQISSILGKVDSKKNTIESASSNLETTVALYDPERSKIFTKYGILDPIAESLSVMDLKTKKLEVKHGFVDSHSGALVFKGGCINPKTGKIDPHLGRSIAVEITEPDVHDGDSDSSEMEPVEKPISKPPEIKHVIKTEDIQKLPELPILQKISDVSMDLIKAEILENQHNAEKKLALKQHISSPSNLSKTDLISTSNNPSVKIMVIISKRDLNTGVVDIESGTVDHISGTYDSQTNLIDTKYGVIDLKKASLTTIDPSTGQLQVLQGKIDSLTNQLTISCDKVVDPKTGKINPSLGYIFSIAGLKHAQDVSGSKVLIPKKRIIKITAVTTKTEPKTGKLDVEKSQVEQSTASLDTSTGLIQSKYGLIDIKSKKLLINDPKSGKVEAKPVLINENNGQVIIKNSLVDPNSVKGDDSLEKIITIGGPIDSIVEITVITCKMDTSKKSYDLNTAQVETVMALKNNVTEEINSKFGKINLRSSIMTTKDLKTNKLEVRPISFDDMGNAIVTGVVDLKSGKIDPNLIQIIQVREPVVPQVQITSFFGKIDNKKNIVETKNAVPEISYGMYNPDNNKIDTKLGQIDPVKGTLCYTDYKTGKPEVKQGTIDPITGQILFRGIVNKKTGKLDPNTGRVVSVLIAEPKIDEGGNVLPKQQKHVRFNNKNNQVWIFDHQDPITQQDVFVSGHIDPVSGYITTLYGYNDPKSGYVSGSMKIDSNNILIDPETNEIYSKTGEVDESGSPLYSSSQVHPETGNIYLKYSKKEQNTGKFVILKIYVVSPTTEDQIKELQPNECDIDEKTGKITGILKHTVYMYSMIDPKSGKLVQIDPNDLLITNSKTKVTQIMTLSGEIDDKTGKIHTEWGHIDPATGNIDPETARKNPITGELILNYAQIDPSHFETTTEPKVKTRHSPFNRIKESTASDEESSEDDLNDYSTEILGDIVNMDKAQFKKHPAMPVIVKTTTKQIITKDKGGVTQNIQERVEDARTGEVTVSTHLNKADVITDESNSPFVTARAVTTRTATTHEDLETNARTQQLQEKTVAHSMTSSATRQEQRTVTQEVKTTSTVVSGDQRTRRDSICSTSSDDSGTPIDPPEPSGRHDYTSDLQGEVPEGIVHTETVVYSGESGTTPIATTQVPVVATETRKVHLESEDGNYQATGEIVSSQTISSKTRTVETITYKTERDGVVETRVEQKITIQSDGDPIDHDRALAEAIQEATAMNPDMTVEKIEIQQQTAQQQQ</sequence>
<dbReference type="GO" id="GO:0005856">
    <property type="term" value="C:cytoskeleton"/>
    <property type="evidence" value="ECO:0007669"/>
    <property type="project" value="UniProtKB-SubCell"/>
</dbReference>
<dbReference type="InterPro" id="IPR011993">
    <property type="entry name" value="PH-like_dom_sf"/>
</dbReference>
<feature type="compositionally biased region" description="Basic and acidic residues" evidence="10">
    <location>
        <begin position="456"/>
        <end position="471"/>
    </location>
</feature>
<feature type="compositionally biased region" description="Basic and acidic residues" evidence="10">
    <location>
        <begin position="409"/>
        <end position="420"/>
    </location>
</feature>
<evidence type="ECO:0000313" key="15">
    <source>
        <dbReference type="RefSeq" id="XP_025830144.1"/>
    </source>
</evidence>
<dbReference type="SUPFAM" id="SSF47031">
    <property type="entry name" value="Second domain of FERM"/>
    <property type="match status" value="1"/>
</dbReference>
<reference evidence="13 14" key="1">
    <citation type="submission" date="2025-04" db="UniProtKB">
        <authorList>
            <consortium name="RefSeq"/>
        </authorList>
    </citation>
    <scope>IDENTIFICATION</scope>
    <source>
        <tissue evidence="13 14">Entire body</tissue>
    </source>
</reference>
<dbReference type="PANTHER" id="PTHR23280">
    <property type="entry name" value="4.1 G PROTEIN"/>
    <property type="match status" value="1"/>
</dbReference>
<keyword evidence="12" id="KW-1185">Reference proteome</keyword>
<dbReference type="InterPro" id="IPR008379">
    <property type="entry name" value="Band_4.1_C"/>
</dbReference>
<dbReference type="CDD" id="cd13184">
    <property type="entry name" value="FERM_C_4_1_family"/>
    <property type="match status" value="1"/>
</dbReference>
<dbReference type="InterPro" id="IPR019749">
    <property type="entry name" value="Band_41_domain"/>
</dbReference>
<keyword evidence="4" id="KW-0963">Cytoplasm</keyword>
<keyword evidence="8" id="KW-0206">Cytoskeleton</keyword>
<feature type="compositionally biased region" description="Basic and acidic residues" evidence="10">
    <location>
        <begin position="438"/>
        <end position="447"/>
    </location>
</feature>
<evidence type="ECO:0000256" key="10">
    <source>
        <dbReference type="SAM" id="MobiDB-lite"/>
    </source>
</evidence>
<keyword evidence="7" id="KW-0009">Actin-binding</keyword>
<dbReference type="GO" id="GO:0031032">
    <property type="term" value="P:actomyosin structure organization"/>
    <property type="evidence" value="ECO:0007669"/>
    <property type="project" value="TreeGrafter"/>
</dbReference>
<dbReference type="RefSeq" id="XP_025830143.1">
    <property type="nucleotide sequence ID" value="XM_025974358.1"/>
</dbReference>
<dbReference type="Pfam" id="PF08736">
    <property type="entry name" value="FA"/>
    <property type="match status" value="1"/>
</dbReference>
<dbReference type="OrthoDB" id="6589456at2759"/>
<feature type="region of interest" description="Disordered" evidence="10">
    <location>
        <begin position="2407"/>
        <end position="2478"/>
    </location>
</feature>
<evidence type="ECO:0000256" key="3">
    <source>
        <dbReference type="ARBA" id="ARBA00022025"/>
    </source>
</evidence>
<evidence type="ECO:0000256" key="9">
    <source>
        <dbReference type="ARBA" id="ARBA00043944"/>
    </source>
</evidence>
<dbReference type="InterPro" id="IPR000299">
    <property type="entry name" value="FERM_domain"/>
</dbReference>
<dbReference type="Pfam" id="PF05902">
    <property type="entry name" value="4_1_CTD"/>
    <property type="match status" value="1"/>
</dbReference>
<dbReference type="Gene3D" id="3.10.20.90">
    <property type="entry name" value="Phosphatidylinositol 3-kinase Catalytic Subunit, Chain A, domain 1"/>
    <property type="match status" value="1"/>
</dbReference>
<dbReference type="SMART" id="SM01195">
    <property type="entry name" value="FA"/>
    <property type="match status" value="1"/>
</dbReference>
<evidence type="ECO:0000313" key="13">
    <source>
        <dbReference type="RefSeq" id="XP_025830142.1"/>
    </source>
</evidence>
<keyword evidence="5" id="KW-0597">Phosphoprotein</keyword>
<dbReference type="InterPro" id="IPR019747">
    <property type="entry name" value="FERM_CS"/>
</dbReference>
<dbReference type="SUPFAM" id="SSF50729">
    <property type="entry name" value="PH domain-like"/>
    <property type="match status" value="1"/>
</dbReference>
<dbReference type="Proteomes" id="UP000192223">
    <property type="component" value="Unplaced"/>
</dbReference>
<evidence type="ECO:0000256" key="4">
    <source>
        <dbReference type="ARBA" id="ARBA00022490"/>
    </source>
</evidence>
<dbReference type="InterPro" id="IPR014847">
    <property type="entry name" value="FA"/>
</dbReference>
<dbReference type="InterPro" id="IPR018980">
    <property type="entry name" value="FERM_PH-like_C"/>
</dbReference>
<dbReference type="GO" id="GO:0005912">
    <property type="term" value="C:adherens junction"/>
    <property type="evidence" value="ECO:0007669"/>
    <property type="project" value="UniProtKB-SubCell"/>
</dbReference>
<dbReference type="Gene3D" id="1.20.80.10">
    <property type="match status" value="1"/>
</dbReference>
<dbReference type="KEGG" id="apln:108742795"/>
<feature type="compositionally biased region" description="Basic and acidic residues" evidence="10">
    <location>
        <begin position="481"/>
        <end position="497"/>
    </location>
</feature>
<dbReference type="Pfam" id="PF00373">
    <property type="entry name" value="FERM_M"/>
    <property type="match status" value="1"/>
</dbReference>
<dbReference type="FunFam" id="2.30.29.30:FF:000001">
    <property type="entry name" value="Erythrocyte membrane protein band 4.1"/>
    <property type="match status" value="1"/>
</dbReference>
<feature type="compositionally biased region" description="Acidic residues" evidence="10">
    <location>
        <begin position="2292"/>
        <end position="2302"/>
    </location>
</feature>
<feature type="domain" description="FERM" evidence="11">
    <location>
        <begin position="30"/>
        <end position="311"/>
    </location>
</feature>
<dbReference type="CDD" id="cd14473">
    <property type="entry name" value="FERM_B-lobe"/>
    <property type="match status" value="1"/>
</dbReference>
<evidence type="ECO:0000256" key="7">
    <source>
        <dbReference type="ARBA" id="ARBA00023203"/>
    </source>
</evidence>
<dbReference type="InterPro" id="IPR035963">
    <property type="entry name" value="FERM_2"/>
</dbReference>
<dbReference type="Gene3D" id="2.30.29.30">
    <property type="entry name" value="Pleckstrin-homology domain (PH domain)/Phosphotyrosine-binding domain (PTB)"/>
    <property type="match status" value="1"/>
</dbReference>
<dbReference type="SMART" id="SM01196">
    <property type="entry name" value="FERM_C"/>
    <property type="match status" value="1"/>
</dbReference>
<evidence type="ECO:0000256" key="8">
    <source>
        <dbReference type="ARBA" id="ARBA00023212"/>
    </source>
</evidence>
<gene>
    <name evidence="13 14 15" type="primary">LOC108742795</name>
</gene>
<dbReference type="FunFam" id="1.20.80.10:FF:000001">
    <property type="entry name" value="Erythrocyte membrane protein band 4.1"/>
    <property type="match status" value="1"/>
</dbReference>
<dbReference type="SUPFAM" id="SSF54236">
    <property type="entry name" value="Ubiquitin-like"/>
    <property type="match status" value="1"/>
</dbReference>
<evidence type="ECO:0000256" key="5">
    <source>
        <dbReference type="ARBA" id="ARBA00022553"/>
    </source>
</evidence>
<dbReference type="GO" id="GO:0016028">
    <property type="term" value="C:rhabdomere"/>
    <property type="evidence" value="ECO:0007669"/>
    <property type="project" value="UniProtKB-SubCell"/>
</dbReference>
<feature type="region of interest" description="Disordered" evidence="10">
    <location>
        <begin position="383"/>
        <end position="521"/>
    </location>
</feature>
<dbReference type="PROSITE" id="PS00661">
    <property type="entry name" value="FERM_2"/>
    <property type="match status" value="1"/>
</dbReference>
<protein>
    <recommendedName>
        <fullName evidence="3">Moesin/ezrin/radixin homolog 1</fullName>
    </recommendedName>
</protein>
<dbReference type="PRINTS" id="PR00661">
    <property type="entry name" value="ERMFAMILY"/>
</dbReference>
<dbReference type="PROSITE" id="PS50057">
    <property type="entry name" value="FERM_3"/>
    <property type="match status" value="1"/>
</dbReference>
<organism evidence="12 15">
    <name type="scientific">Agrilus planipennis</name>
    <name type="common">Emerald ash borer</name>
    <name type="synonym">Agrilus marcopoli</name>
    <dbReference type="NCBI Taxonomy" id="224129"/>
    <lineage>
        <taxon>Eukaryota</taxon>
        <taxon>Metazoa</taxon>
        <taxon>Ecdysozoa</taxon>
        <taxon>Arthropoda</taxon>
        <taxon>Hexapoda</taxon>
        <taxon>Insecta</taxon>
        <taxon>Pterygota</taxon>
        <taxon>Neoptera</taxon>
        <taxon>Endopterygota</taxon>
        <taxon>Coleoptera</taxon>
        <taxon>Polyphaga</taxon>
        <taxon>Elateriformia</taxon>
        <taxon>Buprestoidea</taxon>
        <taxon>Buprestidae</taxon>
        <taxon>Agrilinae</taxon>
        <taxon>Agrilus</taxon>
    </lineage>
</organism>
<evidence type="ECO:0000313" key="12">
    <source>
        <dbReference type="Proteomes" id="UP000192223"/>
    </source>
</evidence>
<dbReference type="GO" id="GO:0009887">
    <property type="term" value="P:animal organ morphogenesis"/>
    <property type="evidence" value="ECO:0007669"/>
    <property type="project" value="UniProtKB-ARBA"/>
</dbReference>
<dbReference type="RefSeq" id="XP_025830144.1">
    <property type="nucleotide sequence ID" value="XM_025974359.1"/>
</dbReference>
<comment type="subcellular location">
    <subcellularLocation>
        <location evidence="2">Cell junction</location>
        <location evidence="2">Adherens junction</location>
    </subcellularLocation>
    <subcellularLocation>
        <location evidence="9">Cell projection</location>
        <location evidence="9">Rhabdomere</location>
    </subcellularLocation>
    <subcellularLocation>
        <location evidence="1">Cytoplasm</location>
        <location evidence="1">Cytoskeleton</location>
    </subcellularLocation>
</comment>
<dbReference type="InterPro" id="IPR000798">
    <property type="entry name" value="Ez/rad/moesin-like"/>
</dbReference>
<dbReference type="PRINTS" id="PR00935">
    <property type="entry name" value="BAND41"/>
</dbReference>
<dbReference type="InterPro" id="IPR014352">
    <property type="entry name" value="FERM/acyl-CoA-bd_prot_sf"/>
</dbReference>
<evidence type="ECO:0000256" key="2">
    <source>
        <dbReference type="ARBA" id="ARBA00004536"/>
    </source>
</evidence>
<dbReference type="Pfam" id="PF09380">
    <property type="entry name" value="FERM_C"/>
    <property type="match status" value="1"/>
</dbReference>
<dbReference type="RefSeq" id="XP_025830142.1">
    <property type="nucleotide sequence ID" value="XM_025974357.1"/>
</dbReference>
<dbReference type="SMART" id="SM00295">
    <property type="entry name" value="B41"/>
    <property type="match status" value="1"/>
</dbReference>
<dbReference type="Pfam" id="PF09379">
    <property type="entry name" value="FERM_N"/>
    <property type="match status" value="1"/>
</dbReference>
<feature type="compositionally biased region" description="Basic and acidic residues" evidence="10">
    <location>
        <begin position="388"/>
        <end position="402"/>
    </location>
</feature>
<dbReference type="InterPro" id="IPR019748">
    <property type="entry name" value="FERM_central"/>
</dbReference>
<feature type="compositionally biased region" description="Low complexity" evidence="10">
    <location>
        <begin position="422"/>
        <end position="436"/>
    </location>
</feature>
<dbReference type="GO" id="GO:0005886">
    <property type="term" value="C:plasma membrane"/>
    <property type="evidence" value="ECO:0007669"/>
    <property type="project" value="TreeGrafter"/>
</dbReference>
<feature type="region of interest" description="Disordered" evidence="10">
    <location>
        <begin position="2271"/>
        <end position="2302"/>
    </location>
</feature>
<dbReference type="GO" id="GO:0005198">
    <property type="term" value="F:structural molecule activity"/>
    <property type="evidence" value="ECO:0007669"/>
    <property type="project" value="InterPro"/>
</dbReference>
<dbReference type="FunFam" id="3.10.20.90:FF:000002">
    <property type="entry name" value="Erythrocyte protein band 4.1-like 3"/>
    <property type="match status" value="1"/>
</dbReference>
<proteinExistence type="predicted"/>
<accession>A0A7F5R464</accession>
<dbReference type="PANTHER" id="PTHR23280:SF21">
    <property type="entry name" value="PROTEIN 4.1 HOMOLOG"/>
    <property type="match status" value="1"/>
</dbReference>
<keyword evidence="6" id="KW-0965">Cell junction</keyword>
<evidence type="ECO:0000256" key="6">
    <source>
        <dbReference type="ARBA" id="ARBA00022949"/>
    </source>
</evidence>